<proteinExistence type="inferred from homology"/>
<evidence type="ECO:0000256" key="7">
    <source>
        <dbReference type="ARBA" id="ARBA00023136"/>
    </source>
</evidence>
<dbReference type="CDD" id="cd13123">
    <property type="entry name" value="MATE_MurJ_like"/>
    <property type="match status" value="1"/>
</dbReference>
<evidence type="ECO:0000256" key="1">
    <source>
        <dbReference type="ARBA" id="ARBA00004651"/>
    </source>
</evidence>
<dbReference type="PANTHER" id="PTHR47019">
    <property type="entry name" value="LIPID II FLIPPASE MURJ"/>
    <property type="match status" value="1"/>
</dbReference>
<dbReference type="PRINTS" id="PR01806">
    <property type="entry name" value="VIRFACTRMVIN"/>
</dbReference>
<dbReference type="PANTHER" id="PTHR47019:SF1">
    <property type="entry name" value="LIPID II FLIPPASE MURJ"/>
    <property type="match status" value="1"/>
</dbReference>
<dbReference type="PIRSF" id="PIRSF002869">
    <property type="entry name" value="MviN"/>
    <property type="match status" value="1"/>
</dbReference>
<feature type="transmembrane region" description="Helical" evidence="8">
    <location>
        <begin position="432"/>
        <end position="452"/>
    </location>
</feature>
<feature type="transmembrane region" description="Helical" evidence="8">
    <location>
        <begin position="333"/>
        <end position="352"/>
    </location>
</feature>
<comment type="caution">
    <text evidence="9">The sequence shown here is derived from an EMBL/GenBank/DDBJ whole genome shotgun (WGS) entry which is preliminary data.</text>
</comment>
<comment type="subcellular location">
    <subcellularLocation>
        <location evidence="1">Cell membrane</location>
        <topology evidence="1">Multi-pass membrane protein</topology>
    </subcellularLocation>
</comment>
<dbReference type="Pfam" id="PF03023">
    <property type="entry name" value="MurJ"/>
    <property type="match status" value="1"/>
</dbReference>
<evidence type="ECO:0008006" key="10">
    <source>
        <dbReference type="Google" id="ProtNLM"/>
    </source>
</evidence>
<feature type="transmembrane region" description="Helical" evidence="8">
    <location>
        <begin position="72"/>
        <end position="93"/>
    </location>
</feature>
<evidence type="ECO:0000256" key="4">
    <source>
        <dbReference type="ARBA" id="ARBA00022960"/>
    </source>
</evidence>
<dbReference type="NCBIfam" id="TIGR01695">
    <property type="entry name" value="murJ_mviN"/>
    <property type="match status" value="1"/>
</dbReference>
<dbReference type="AlphaFoldDB" id="A0A0F9IRB5"/>
<feature type="transmembrane region" description="Helical" evidence="8">
    <location>
        <begin position="503"/>
        <end position="524"/>
    </location>
</feature>
<dbReference type="EMBL" id="LAZR01011777">
    <property type="protein sequence ID" value="KKM59913.1"/>
    <property type="molecule type" value="Genomic_DNA"/>
</dbReference>
<accession>A0A0F9IRB5</accession>
<feature type="transmembrane region" description="Helical" evidence="8">
    <location>
        <begin position="185"/>
        <end position="203"/>
    </location>
</feature>
<dbReference type="GO" id="GO:0008360">
    <property type="term" value="P:regulation of cell shape"/>
    <property type="evidence" value="ECO:0007669"/>
    <property type="project" value="UniProtKB-KW"/>
</dbReference>
<feature type="transmembrane region" description="Helical" evidence="8">
    <location>
        <begin position="39"/>
        <end position="60"/>
    </location>
</feature>
<feature type="transmembrane region" description="Helical" evidence="8">
    <location>
        <begin position="105"/>
        <end position="127"/>
    </location>
</feature>
<dbReference type="HAMAP" id="MF_02078">
    <property type="entry name" value="MurJ_MviN"/>
    <property type="match status" value="1"/>
</dbReference>
<keyword evidence="5" id="KW-0573">Peptidoglycan synthesis</keyword>
<keyword evidence="6 8" id="KW-1133">Transmembrane helix</keyword>
<dbReference type="GO" id="GO:0005886">
    <property type="term" value="C:plasma membrane"/>
    <property type="evidence" value="ECO:0007669"/>
    <property type="project" value="UniProtKB-SubCell"/>
</dbReference>
<feature type="transmembrane region" description="Helical" evidence="8">
    <location>
        <begin position="209"/>
        <end position="234"/>
    </location>
</feature>
<gene>
    <name evidence="9" type="ORF">LCGC14_1547140</name>
</gene>
<evidence type="ECO:0000256" key="5">
    <source>
        <dbReference type="ARBA" id="ARBA00022984"/>
    </source>
</evidence>
<dbReference type="InterPro" id="IPR004268">
    <property type="entry name" value="MurJ"/>
</dbReference>
<evidence type="ECO:0000256" key="8">
    <source>
        <dbReference type="SAM" id="Phobius"/>
    </source>
</evidence>
<dbReference type="InterPro" id="IPR051050">
    <property type="entry name" value="Lipid_II_flippase_MurJ/MviN"/>
</dbReference>
<name>A0A0F9IRB5_9ZZZZ</name>
<feature type="transmembrane region" description="Helical" evidence="8">
    <location>
        <begin position="407"/>
        <end position="426"/>
    </location>
</feature>
<feature type="transmembrane region" description="Helical" evidence="8">
    <location>
        <begin position="472"/>
        <end position="491"/>
    </location>
</feature>
<feature type="transmembrane region" description="Helical" evidence="8">
    <location>
        <begin position="147"/>
        <end position="173"/>
    </location>
</feature>
<keyword evidence="7 8" id="KW-0472">Membrane</keyword>
<feature type="transmembrane region" description="Helical" evidence="8">
    <location>
        <begin position="294"/>
        <end position="312"/>
    </location>
</feature>
<evidence type="ECO:0000256" key="2">
    <source>
        <dbReference type="ARBA" id="ARBA00022475"/>
    </source>
</evidence>
<feature type="transmembrane region" description="Helical" evidence="8">
    <location>
        <begin position="254"/>
        <end position="274"/>
    </location>
</feature>
<evidence type="ECO:0000256" key="3">
    <source>
        <dbReference type="ARBA" id="ARBA00022692"/>
    </source>
</evidence>
<keyword evidence="4" id="KW-0133">Cell shape</keyword>
<reference evidence="9" key="1">
    <citation type="journal article" date="2015" name="Nature">
        <title>Complex archaea that bridge the gap between prokaryotes and eukaryotes.</title>
        <authorList>
            <person name="Spang A."/>
            <person name="Saw J.H."/>
            <person name="Jorgensen S.L."/>
            <person name="Zaremba-Niedzwiedzka K."/>
            <person name="Martijn J."/>
            <person name="Lind A.E."/>
            <person name="van Eijk R."/>
            <person name="Schleper C."/>
            <person name="Guy L."/>
            <person name="Ettema T.J."/>
        </authorList>
    </citation>
    <scope>NUCLEOTIDE SEQUENCE</scope>
</reference>
<organism evidence="9">
    <name type="scientific">marine sediment metagenome</name>
    <dbReference type="NCBI Taxonomy" id="412755"/>
    <lineage>
        <taxon>unclassified sequences</taxon>
        <taxon>metagenomes</taxon>
        <taxon>ecological metagenomes</taxon>
    </lineage>
</organism>
<dbReference type="GO" id="GO:0009252">
    <property type="term" value="P:peptidoglycan biosynthetic process"/>
    <property type="evidence" value="ECO:0007669"/>
    <property type="project" value="UniProtKB-KW"/>
</dbReference>
<evidence type="ECO:0000256" key="6">
    <source>
        <dbReference type="ARBA" id="ARBA00022989"/>
    </source>
</evidence>
<keyword evidence="3 8" id="KW-0812">Transmembrane</keyword>
<dbReference type="GO" id="GO:0015648">
    <property type="term" value="F:lipid-linked peptidoglycan transporter activity"/>
    <property type="evidence" value="ECO:0007669"/>
    <property type="project" value="TreeGrafter"/>
</dbReference>
<dbReference type="GO" id="GO:0034204">
    <property type="term" value="P:lipid translocation"/>
    <property type="evidence" value="ECO:0007669"/>
    <property type="project" value="TreeGrafter"/>
</dbReference>
<feature type="transmembrane region" description="Helical" evidence="8">
    <location>
        <begin position="372"/>
        <end position="395"/>
    </location>
</feature>
<protein>
    <recommendedName>
        <fullName evidence="10">Lipid II flippase MurJ</fullName>
    </recommendedName>
</protein>
<sequence length="540" mass="59842">MQEQSVTDHVIDAKIGKKSFARNTMLMSVLTSISRVTGFIRLIALAAVLGETVFLGSLVTDSFNLANVIPNYIYELVLGGILSSIIIPIFIEYMTKKGEKEAFKVASIITNMSLIILGAIALLGTVLPNFFVKSLTFLSGGENIELAVFFFRFFAIQVVFYGLAAMTTGILYSYRRFGVPTFAPIINNLTVIITIIFFYGYNIKSNPEFAMASLAVGTTLGVFLMFAIQVPSLFKIGFRYVPSFDFRHPAIKKAAVMSFPLFLYVIGNVAPMWVEVGLGWRYRNAVTSLQWAWPFFQLPFGIFAVSVVNALFPVLSENFAKGDIDEFKKQISLGLRTIGMIMWPASAALIVLSKPIISLTLKHGNFTTEQAVLTAGVLSYFSLGLFFFAAFYFLLRAFYARQDTLTPALISIATMVFNIGIDFVLINTSLSVMGLALGRSITYFLNFALIWIMLRRKIGPLDKRVVTSNVKFFSAAVLMGIVGFVSLNMFSSVFGSTALQSRFLLFGLPALLSGLVYMTTITVLKSPEIKLIRDLVSRRR</sequence>
<evidence type="ECO:0000313" key="9">
    <source>
        <dbReference type="EMBL" id="KKM59913.1"/>
    </source>
</evidence>
<keyword evidence="2" id="KW-1003">Cell membrane</keyword>